<protein>
    <submittedName>
        <fullName evidence="4">3-oxoacyl-ACP reductase</fullName>
    </submittedName>
</protein>
<reference evidence="4 5" key="1">
    <citation type="journal article" date="2014" name="Int. J. Syst. Evol. Microbiol.">
        <title>Complete genome sequence of Corynebacterium casei LMG S-19264T (=DSM 44701T), isolated from a smear-ripened cheese.</title>
        <authorList>
            <consortium name="US DOE Joint Genome Institute (JGI-PGF)"/>
            <person name="Walter F."/>
            <person name="Albersmeier A."/>
            <person name="Kalinowski J."/>
            <person name="Ruckert C."/>
        </authorList>
    </citation>
    <scope>NUCLEOTIDE SEQUENCE [LARGE SCALE GENOMIC DNA]</scope>
    <source>
        <strain evidence="4 5">CGMCC 1.9161</strain>
    </source>
</reference>
<dbReference type="InterPro" id="IPR057326">
    <property type="entry name" value="KR_dom"/>
</dbReference>
<dbReference type="AlphaFoldDB" id="A0A917VA05"/>
<dbReference type="PANTHER" id="PTHR43639:SF1">
    <property type="entry name" value="SHORT-CHAIN DEHYDROGENASE_REDUCTASE FAMILY PROTEIN"/>
    <property type="match status" value="1"/>
</dbReference>
<evidence type="ECO:0000313" key="4">
    <source>
        <dbReference type="EMBL" id="GGK53748.1"/>
    </source>
</evidence>
<dbReference type="SUPFAM" id="SSF51735">
    <property type="entry name" value="NAD(P)-binding Rossmann-fold domains"/>
    <property type="match status" value="1"/>
</dbReference>
<evidence type="ECO:0000256" key="2">
    <source>
        <dbReference type="ARBA" id="ARBA00023002"/>
    </source>
</evidence>
<dbReference type="RefSeq" id="WP_188915592.1">
    <property type="nucleotide sequence ID" value="NZ_BMMF01000017.1"/>
</dbReference>
<dbReference type="GO" id="GO:0016491">
    <property type="term" value="F:oxidoreductase activity"/>
    <property type="evidence" value="ECO:0007669"/>
    <property type="project" value="UniProtKB-KW"/>
</dbReference>
<dbReference type="FunFam" id="3.40.50.720:FF:000084">
    <property type="entry name" value="Short-chain dehydrogenase reductase"/>
    <property type="match status" value="1"/>
</dbReference>
<gene>
    <name evidence="4" type="ORF">GCM10011322_45690</name>
</gene>
<dbReference type="Gene3D" id="3.40.50.720">
    <property type="entry name" value="NAD(P)-binding Rossmann-like Domain"/>
    <property type="match status" value="1"/>
</dbReference>
<dbReference type="InterPro" id="IPR036291">
    <property type="entry name" value="NAD(P)-bd_dom_sf"/>
</dbReference>
<evidence type="ECO:0000259" key="3">
    <source>
        <dbReference type="SMART" id="SM00822"/>
    </source>
</evidence>
<proteinExistence type="inferred from homology"/>
<dbReference type="Proteomes" id="UP000600449">
    <property type="component" value="Unassembled WGS sequence"/>
</dbReference>
<comment type="caution">
    <text evidence="4">The sequence shown here is derived from an EMBL/GenBank/DDBJ whole genome shotgun (WGS) entry which is preliminary data.</text>
</comment>
<keyword evidence="5" id="KW-1185">Reference proteome</keyword>
<dbReference type="SMART" id="SM00822">
    <property type="entry name" value="PKS_KR"/>
    <property type="match status" value="1"/>
</dbReference>
<organism evidence="4 5">
    <name type="scientific">Salinarimonas ramus</name>
    <dbReference type="NCBI Taxonomy" id="690164"/>
    <lineage>
        <taxon>Bacteria</taxon>
        <taxon>Pseudomonadati</taxon>
        <taxon>Pseudomonadota</taxon>
        <taxon>Alphaproteobacteria</taxon>
        <taxon>Hyphomicrobiales</taxon>
        <taxon>Salinarimonadaceae</taxon>
        <taxon>Salinarimonas</taxon>
    </lineage>
</organism>
<dbReference type="EMBL" id="BMMF01000017">
    <property type="protein sequence ID" value="GGK53748.1"/>
    <property type="molecule type" value="Genomic_DNA"/>
</dbReference>
<dbReference type="CDD" id="cd05233">
    <property type="entry name" value="SDR_c"/>
    <property type="match status" value="1"/>
</dbReference>
<feature type="domain" description="Ketoreductase" evidence="3">
    <location>
        <begin position="16"/>
        <end position="205"/>
    </location>
</feature>
<keyword evidence="2" id="KW-0560">Oxidoreductase</keyword>
<dbReference type="PRINTS" id="PR00081">
    <property type="entry name" value="GDHRDH"/>
</dbReference>
<dbReference type="PANTHER" id="PTHR43639">
    <property type="entry name" value="OXIDOREDUCTASE, SHORT-CHAIN DEHYDROGENASE/REDUCTASE FAMILY (AFU_ORTHOLOGUE AFUA_5G02870)"/>
    <property type="match status" value="1"/>
</dbReference>
<comment type="similarity">
    <text evidence="1">Belongs to the short-chain dehydrogenases/reductases (SDR) family.</text>
</comment>
<dbReference type="PRINTS" id="PR00080">
    <property type="entry name" value="SDRFAMILY"/>
</dbReference>
<name>A0A917VA05_9HYPH</name>
<evidence type="ECO:0000256" key="1">
    <source>
        <dbReference type="ARBA" id="ARBA00006484"/>
    </source>
</evidence>
<dbReference type="Pfam" id="PF13561">
    <property type="entry name" value="adh_short_C2"/>
    <property type="match status" value="1"/>
</dbReference>
<dbReference type="InterPro" id="IPR002347">
    <property type="entry name" value="SDR_fam"/>
</dbReference>
<accession>A0A917VA05</accession>
<evidence type="ECO:0000313" key="5">
    <source>
        <dbReference type="Proteomes" id="UP000600449"/>
    </source>
</evidence>
<sequence length="259" mass="27032">MSAEETMPTYPDLAGACVFVTGGGSGIGAALTEGFLRQGAKVAFVQRSDAAAFCDRMAEETGNRPLFIRCDITDIPALERAIADASAAHGPVRVLVSNAANDLRQSIAETTPEAWDASMAINLKPYFFAARAVAPGMRAAGGGVIVNMSSVSYMMGNAGYPAYVTANAGITGMTRALARELGPDRIRANALMPGWVLTEKQISHWATPEDLAAHLDKQCLKEHLAPADIVGGCLFLASNASRMMTGQALVIDGGVVVTG</sequence>